<dbReference type="CDD" id="cd02538">
    <property type="entry name" value="G1P_TT_short"/>
    <property type="match status" value="1"/>
</dbReference>
<dbReference type="RefSeq" id="WP_113955711.1">
    <property type="nucleotide sequence ID" value="NZ_QNRT01000007.1"/>
</dbReference>
<dbReference type="GO" id="GO:0008879">
    <property type="term" value="F:glucose-1-phosphate thymidylyltransferase activity"/>
    <property type="evidence" value="ECO:0007669"/>
    <property type="project" value="UniProtKB-EC"/>
</dbReference>
<evidence type="ECO:0000313" key="13">
    <source>
        <dbReference type="EMBL" id="RBP48451.1"/>
    </source>
</evidence>
<keyword evidence="8 11" id="KW-0479">Metal-binding</keyword>
<dbReference type="GO" id="GO:0046872">
    <property type="term" value="F:metal ion binding"/>
    <property type="evidence" value="ECO:0007669"/>
    <property type="project" value="UniProtKB-KW"/>
</dbReference>
<comment type="function">
    <text evidence="11">Catalyzes the formation of dTDP-glucose, from dTTP and glucose 1-phosphate, as well as its pyrophosphorolysis.</text>
</comment>
<dbReference type="PANTHER" id="PTHR43532:SF1">
    <property type="entry name" value="GLUCOSE-1-PHOSPHATE THYMIDYLYLTRANSFERASE 1"/>
    <property type="match status" value="1"/>
</dbReference>
<dbReference type="FunCoup" id="A0A395JGF2">
    <property type="interactions" value="514"/>
</dbReference>
<dbReference type="InterPro" id="IPR005835">
    <property type="entry name" value="NTP_transferase_dom"/>
</dbReference>
<evidence type="ECO:0000256" key="9">
    <source>
        <dbReference type="ARBA" id="ARBA00022842"/>
    </source>
</evidence>
<accession>A0A395JGF2</accession>
<dbReference type="SUPFAM" id="SSF53448">
    <property type="entry name" value="Nucleotide-diphospho-sugar transferases"/>
    <property type="match status" value="1"/>
</dbReference>
<evidence type="ECO:0000256" key="1">
    <source>
        <dbReference type="ARBA" id="ARBA00001946"/>
    </source>
</evidence>
<dbReference type="PANTHER" id="PTHR43532">
    <property type="entry name" value="GLUCOSE-1-PHOSPHATE THYMIDYLYLTRANSFERASE"/>
    <property type="match status" value="1"/>
</dbReference>
<dbReference type="EMBL" id="QNRT01000007">
    <property type="protein sequence ID" value="RBP48451.1"/>
    <property type="molecule type" value="Genomic_DNA"/>
</dbReference>
<dbReference type="NCBIfam" id="TIGR01207">
    <property type="entry name" value="rmlA"/>
    <property type="match status" value="1"/>
</dbReference>
<dbReference type="Proteomes" id="UP000253083">
    <property type="component" value="Unassembled WGS sequence"/>
</dbReference>
<keyword evidence="7 11" id="KW-0548">Nucleotidyltransferase</keyword>
<comment type="caution">
    <text evidence="13">The sequence shown here is derived from an EMBL/GenBank/DDBJ whole genome shotgun (WGS) entry which is preliminary data.</text>
</comment>
<dbReference type="InParanoid" id="A0A395JGF2"/>
<evidence type="ECO:0000256" key="11">
    <source>
        <dbReference type="RuleBase" id="RU003706"/>
    </source>
</evidence>
<comment type="cofactor">
    <cofactor evidence="1">
        <name>Mg(2+)</name>
        <dbReference type="ChEBI" id="CHEBI:18420"/>
    </cofactor>
</comment>
<sequence>MRGIILAGGSGTRLHPVTQAVSKQLLPVYDKPMIYYPLSSLMLAGIRDILIISTPQDTPRFQQLLRGGEQWGLNISYAVQPSPDGLAQAFIIGSEFIGNDDCALVLGDNVFHGADLSKNLKAAGDQKKGATVFAYPVHDPERYGVVDFDENWNALSLEEKPAKPKSNYAVTGLYFYDNRVVDVAKGIKPSPRGELEITDVNKQYLEWGELSVQVFGRGLAWLDMGTHESLLQASMFIETIENRQGLKVACLEEIAYRQGFIGDEELEKAAVQYEKSGYGQYLKMILEHKHQFPRID</sequence>
<comment type="similarity">
    <text evidence="4 11">Belongs to the glucose-1-phosphate thymidylyltransferase family.</text>
</comment>
<dbReference type="FunFam" id="3.90.550.10:FF:000023">
    <property type="entry name" value="Glucose-1-phosphate thymidylyltransferase"/>
    <property type="match status" value="1"/>
</dbReference>
<name>A0A395JGF2_9GAMM</name>
<dbReference type="EC" id="2.7.7.24" evidence="5 11"/>
<dbReference type="AlphaFoldDB" id="A0A395JGF2"/>
<dbReference type="InterPro" id="IPR029044">
    <property type="entry name" value="Nucleotide-diphossugar_trans"/>
</dbReference>
<reference evidence="13 14" key="1">
    <citation type="submission" date="2018-06" db="EMBL/GenBank/DDBJ databases">
        <title>Genomic Encyclopedia of Type Strains, Phase IV (KMG-IV): sequencing the most valuable type-strain genomes for metagenomic binning, comparative biology and taxonomic classification.</title>
        <authorList>
            <person name="Goeker M."/>
        </authorList>
    </citation>
    <scope>NUCLEOTIDE SEQUENCE [LARGE SCALE GENOMIC DNA]</scope>
    <source>
        <strain evidence="13 14">DSM 24032</strain>
    </source>
</reference>
<proteinExistence type="inferred from homology"/>
<evidence type="ECO:0000256" key="7">
    <source>
        <dbReference type="ARBA" id="ARBA00022695"/>
    </source>
</evidence>
<protein>
    <recommendedName>
        <fullName evidence="5 11">Glucose-1-phosphate thymidylyltransferase</fullName>
        <ecNumber evidence="5 11">2.7.7.24</ecNumber>
    </recommendedName>
</protein>
<organism evidence="13 14">
    <name type="scientific">Arenicella xantha</name>
    <dbReference type="NCBI Taxonomy" id="644221"/>
    <lineage>
        <taxon>Bacteria</taxon>
        <taxon>Pseudomonadati</taxon>
        <taxon>Pseudomonadota</taxon>
        <taxon>Gammaproteobacteria</taxon>
        <taxon>Arenicellales</taxon>
        <taxon>Arenicellaceae</taxon>
        <taxon>Arenicella</taxon>
    </lineage>
</organism>
<gene>
    <name evidence="13" type="ORF">DFR28_10753</name>
</gene>
<evidence type="ECO:0000256" key="2">
    <source>
        <dbReference type="ARBA" id="ARBA00004781"/>
    </source>
</evidence>
<evidence type="ECO:0000256" key="6">
    <source>
        <dbReference type="ARBA" id="ARBA00022679"/>
    </source>
</evidence>
<comment type="catalytic activity">
    <reaction evidence="10 11">
        <text>dTTP + alpha-D-glucose 1-phosphate + H(+) = dTDP-alpha-D-glucose + diphosphate</text>
        <dbReference type="Rhea" id="RHEA:15225"/>
        <dbReference type="ChEBI" id="CHEBI:15378"/>
        <dbReference type="ChEBI" id="CHEBI:33019"/>
        <dbReference type="ChEBI" id="CHEBI:37568"/>
        <dbReference type="ChEBI" id="CHEBI:57477"/>
        <dbReference type="ChEBI" id="CHEBI:58601"/>
        <dbReference type="EC" id="2.7.7.24"/>
    </reaction>
</comment>
<keyword evidence="6 11" id="KW-0808">Transferase</keyword>
<feature type="domain" description="Nucleotidyl transferase" evidence="12">
    <location>
        <begin position="3"/>
        <end position="238"/>
    </location>
</feature>
<keyword evidence="9 11" id="KW-0460">Magnesium</keyword>
<evidence type="ECO:0000256" key="3">
    <source>
        <dbReference type="ARBA" id="ARBA00005125"/>
    </source>
</evidence>
<evidence type="ECO:0000313" key="14">
    <source>
        <dbReference type="Proteomes" id="UP000253083"/>
    </source>
</evidence>
<evidence type="ECO:0000256" key="10">
    <source>
        <dbReference type="ARBA" id="ARBA00049336"/>
    </source>
</evidence>
<evidence type="ECO:0000256" key="5">
    <source>
        <dbReference type="ARBA" id="ARBA00012461"/>
    </source>
</evidence>
<evidence type="ECO:0000259" key="12">
    <source>
        <dbReference type="Pfam" id="PF00483"/>
    </source>
</evidence>
<comment type="pathway">
    <text evidence="2">Carbohydrate biosynthesis; dTDP-L-rhamnose biosynthesis.</text>
</comment>
<dbReference type="OrthoDB" id="9806359at2"/>
<dbReference type="Gene3D" id="3.90.550.10">
    <property type="entry name" value="Spore Coat Polysaccharide Biosynthesis Protein SpsA, Chain A"/>
    <property type="match status" value="1"/>
</dbReference>
<evidence type="ECO:0000256" key="8">
    <source>
        <dbReference type="ARBA" id="ARBA00022723"/>
    </source>
</evidence>
<comment type="pathway">
    <text evidence="3">Bacterial outer membrane biogenesis; LPS O-antigen biosynthesis.</text>
</comment>
<dbReference type="InterPro" id="IPR005907">
    <property type="entry name" value="G1P_thy_trans_s"/>
</dbReference>
<evidence type="ECO:0000256" key="4">
    <source>
        <dbReference type="ARBA" id="ARBA00010480"/>
    </source>
</evidence>
<keyword evidence="14" id="KW-1185">Reference proteome</keyword>
<dbReference type="Pfam" id="PF00483">
    <property type="entry name" value="NTP_transferase"/>
    <property type="match status" value="1"/>
</dbReference>